<name>A0A430HJX3_9BURK</name>
<reference evidence="1 2" key="1">
    <citation type="submission" date="2018-12" db="EMBL/GenBank/DDBJ databases">
        <authorList>
            <person name="Yang E."/>
        </authorList>
    </citation>
    <scope>NUCLEOTIDE SEQUENCE [LARGE SCALE GENOMIC DNA]</scope>
    <source>
        <strain evidence="1 2">SOD</strain>
    </source>
</reference>
<evidence type="ECO:0000313" key="1">
    <source>
        <dbReference type="EMBL" id="RSZ57800.1"/>
    </source>
</evidence>
<dbReference type="Proteomes" id="UP000278085">
    <property type="component" value="Unassembled WGS sequence"/>
</dbReference>
<dbReference type="EMBL" id="RXLQ01000008">
    <property type="protein sequence ID" value="RSZ57800.1"/>
    <property type="molecule type" value="Genomic_DNA"/>
</dbReference>
<dbReference type="AlphaFoldDB" id="A0A430HJX3"/>
<sequence>MSYNEALEAVRNLPLVLHDRAHLHVVEAVQKELDPLGVQLTVEVVGEHSNTSYGPIQADRLLFTPERQFGEHQQAWTIGPNITQDVGEICCALCGSAENLTAEIEPEIPCPSCNQGRLSLVSEWIT</sequence>
<comment type="caution">
    <text evidence="1">The sequence shown here is derived from an EMBL/GenBank/DDBJ whole genome shotgun (WGS) entry which is preliminary data.</text>
</comment>
<gene>
    <name evidence="1" type="ORF">EJB06_15830</name>
</gene>
<evidence type="ECO:0000313" key="2">
    <source>
        <dbReference type="Proteomes" id="UP000278085"/>
    </source>
</evidence>
<organism evidence="1 2">
    <name type="scientific">Massilia atriviolacea</name>
    <dbReference type="NCBI Taxonomy" id="2495579"/>
    <lineage>
        <taxon>Bacteria</taxon>
        <taxon>Pseudomonadati</taxon>
        <taxon>Pseudomonadota</taxon>
        <taxon>Betaproteobacteria</taxon>
        <taxon>Burkholderiales</taxon>
        <taxon>Oxalobacteraceae</taxon>
        <taxon>Telluria group</taxon>
        <taxon>Massilia</taxon>
    </lineage>
</organism>
<accession>A0A430HJX3</accession>
<protein>
    <submittedName>
        <fullName evidence="1">Uncharacterized protein</fullName>
    </submittedName>
</protein>
<proteinExistence type="predicted"/>
<keyword evidence="2" id="KW-1185">Reference proteome</keyword>
<dbReference type="RefSeq" id="WP_126075013.1">
    <property type="nucleotide sequence ID" value="NZ_CP051166.1"/>
</dbReference>